<feature type="transmembrane region" description="Helical" evidence="8">
    <location>
        <begin position="40"/>
        <end position="59"/>
    </location>
</feature>
<dbReference type="GO" id="GO:0005385">
    <property type="term" value="F:zinc ion transmembrane transporter activity"/>
    <property type="evidence" value="ECO:0007669"/>
    <property type="project" value="TreeGrafter"/>
</dbReference>
<feature type="transmembrane region" description="Helical" evidence="8">
    <location>
        <begin position="146"/>
        <end position="165"/>
    </location>
</feature>
<evidence type="ECO:0000256" key="2">
    <source>
        <dbReference type="ARBA" id="ARBA00006939"/>
    </source>
</evidence>
<evidence type="ECO:0000313" key="10">
    <source>
        <dbReference type="Proteomes" id="UP000593591"/>
    </source>
</evidence>
<keyword evidence="5" id="KW-0862">Zinc</keyword>
<feature type="transmembrane region" description="Helical" evidence="8">
    <location>
        <begin position="244"/>
        <end position="262"/>
    </location>
</feature>
<evidence type="ECO:0000256" key="6">
    <source>
        <dbReference type="ARBA" id="ARBA00022989"/>
    </source>
</evidence>
<dbReference type="KEGG" id="trc:DYE49_03005"/>
<reference evidence="9 10" key="1">
    <citation type="submission" date="2018-08" db="EMBL/GenBank/DDBJ databases">
        <title>The first complete genome of Treponema rectale (CHPAT), a commensal spirochete of the bovine rectum.</title>
        <authorList>
            <person name="Staton G.J."/>
            <person name="Clegg S.R."/>
            <person name="Carter S.D."/>
            <person name="Radford A.D."/>
            <person name="Darby A."/>
            <person name="Hall N."/>
            <person name="Birtles R.J."/>
            <person name="Evans N.J."/>
        </authorList>
    </citation>
    <scope>NUCLEOTIDE SEQUENCE [LARGE SCALE GENOMIC DNA]</scope>
    <source>
        <strain evidence="9 10">CHPA</strain>
    </source>
</reference>
<evidence type="ECO:0000313" key="9">
    <source>
        <dbReference type="EMBL" id="QOS39479.1"/>
    </source>
</evidence>
<feature type="transmembrane region" description="Helical" evidence="8">
    <location>
        <begin position="71"/>
        <end position="90"/>
    </location>
</feature>
<keyword evidence="3" id="KW-1003">Cell membrane</keyword>
<evidence type="ECO:0000256" key="1">
    <source>
        <dbReference type="ARBA" id="ARBA00004651"/>
    </source>
</evidence>
<feature type="transmembrane region" description="Helical" evidence="8">
    <location>
        <begin position="212"/>
        <end position="232"/>
    </location>
</feature>
<keyword evidence="6 8" id="KW-1133">Transmembrane helix</keyword>
<gene>
    <name evidence="9" type="ORF">DYE49_03005</name>
</gene>
<dbReference type="Pfam" id="PF02535">
    <property type="entry name" value="Zip"/>
    <property type="match status" value="1"/>
</dbReference>
<dbReference type="AlphaFoldDB" id="A0A7M1XIQ6"/>
<dbReference type="GO" id="GO:0005886">
    <property type="term" value="C:plasma membrane"/>
    <property type="evidence" value="ECO:0007669"/>
    <property type="project" value="UniProtKB-SubCell"/>
</dbReference>
<protein>
    <submittedName>
        <fullName evidence="9">ZIP family metal transporter</fullName>
    </submittedName>
</protein>
<dbReference type="PANTHER" id="PTHR11040">
    <property type="entry name" value="ZINC/IRON TRANSPORTER"/>
    <property type="match status" value="1"/>
</dbReference>
<dbReference type="EMBL" id="CP031517">
    <property type="protein sequence ID" value="QOS39479.1"/>
    <property type="molecule type" value="Genomic_DNA"/>
</dbReference>
<name>A0A7M1XIQ6_9SPIR</name>
<evidence type="ECO:0000256" key="8">
    <source>
        <dbReference type="SAM" id="Phobius"/>
    </source>
</evidence>
<evidence type="ECO:0000256" key="3">
    <source>
        <dbReference type="ARBA" id="ARBA00022475"/>
    </source>
</evidence>
<dbReference type="PANTHER" id="PTHR11040:SF211">
    <property type="entry name" value="ZINC TRANSPORTER ZIP11"/>
    <property type="match status" value="1"/>
</dbReference>
<dbReference type="Proteomes" id="UP000593591">
    <property type="component" value="Chromosome"/>
</dbReference>
<keyword evidence="4 8" id="KW-0812">Transmembrane</keyword>
<feature type="transmembrane region" description="Helical" evidence="8">
    <location>
        <begin position="186"/>
        <end position="206"/>
    </location>
</feature>
<sequence length="263" mass="28223">MNPTIISVISLGIIFLATTIGSSFVYFFRHGLSDKTSNMILGFAGGIMIAASFFGLILPSIEESNTYFPDFAWLAPIAGFLIGGALLWLLDKVVPHFHQNTGVEEGMPSSISKNLKFFLAVTMHNIPEGLSVGFACGLAMRGGENQAALMWAALSLAIGIAIQNIPEGAAVSIPMFSDGLSKHKSFLFGAASGFVEPLFGLIGLFLAQLAFITPWLLAISAGAMIYVTLDELLPESRKGGYEHYGLWSFMLGFVVMMALEILL</sequence>
<evidence type="ECO:0000256" key="4">
    <source>
        <dbReference type="ARBA" id="ARBA00022692"/>
    </source>
</evidence>
<organism evidence="9 10">
    <name type="scientific">Treponema rectale</name>
    <dbReference type="NCBI Taxonomy" id="744512"/>
    <lineage>
        <taxon>Bacteria</taxon>
        <taxon>Pseudomonadati</taxon>
        <taxon>Spirochaetota</taxon>
        <taxon>Spirochaetia</taxon>
        <taxon>Spirochaetales</taxon>
        <taxon>Treponemataceae</taxon>
        <taxon>Treponema</taxon>
    </lineage>
</organism>
<dbReference type="InterPro" id="IPR003689">
    <property type="entry name" value="ZIP"/>
</dbReference>
<feature type="transmembrane region" description="Helical" evidence="8">
    <location>
        <begin position="6"/>
        <end position="28"/>
    </location>
</feature>
<proteinExistence type="inferred from homology"/>
<comment type="subcellular location">
    <subcellularLocation>
        <location evidence="1">Cell membrane</location>
        <topology evidence="1">Multi-pass membrane protein</topology>
    </subcellularLocation>
</comment>
<comment type="similarity">
    <text evidence="2">Belongs to the ZIP transporter (TC 2.A.5) family.</text>
</comment>
<evidence type="ECO:0000256" key="5">
    <source>
        <dbReference type="ARBA" id="ARBA00022833"/>
    </source>
</evidence>
<keyword evidence="7 8" id="KW-0472">Membrane</keyword>
<evidence type="ECO:0000256" key="7">
    <source>
        <dbReference type="ARBA" id="ARBA00023136"/>
    </source>
</evidence>
<accession>A0A7M1XIQ6</accession>